<dbReference type="PANTHER" id="PTHR35784:SF1">
    <property type="entry name" value="MEDIATOR OF RNA POLYMERASE II TRANSCRIPTION SUBUNIT 5"/>
    <property type="match status" value="1"/>
</dbReference>
<evidence type="ECO:0000256" key="1">
    <source>
        <dbReference type="ARBA" id="ARBA00004123"/>
    </source>
</evidence>
<evidence type="ECO:0000313" key="11">
    <source>
        <dbReference type="Proteomes" id="UP000019471"/>
    </source>
</evidence>
<comment type="subunit">
    <text evidence="9">Component of the Mediator complex.</text>
</comment>
<evidence type="ECO:0000256" key="5">
    <source>
        <dbReference type="ARBA" id="ARBA00023159"/>
    </source>
</evidence>
<organism evidence="10 11">
    <name type="scientific">Cladophialophora psammophila CBS 110553</name>
    <dbReference type="NCBI Taxonomy" id="1182543"/>
    <lineage>
        <taxon>Eukaryota</taxon>
        <taxon>Fungi</taxon>
        <taxon>Dikarya</taxon>
        <taxon>Ascomycota</taxon>
        <taxon>Pezizomycotina</taxon>
        <taxon>Eurotiomycetes</taxon>
        <taxon>Chaetothyriomycetidae</taxon>
        <taxon>Chaetothyriales</taxon>
        <taxon>Herpotrichiellaceae</taxon>
        <taxon>Cladophialophora</taxon>
    </lineage>
</organism>
<dbReference type="RefSeq" id="XP_007750582.1">
    <property type="nucleotide sequence ID" value="XM_007752392.1"/>
</dbReference>
<evidence type="ECO:0000256" key="8">
    <source>
        <dbReference type="ARBA" id="ARBA00031256"/>
    </source>
</evidence>
<sequence>MTVSRWMTLARQCVIRRISVQQFSDLLRSHDNEIDGKRLFLGFLECRDFFCQPGDPLISLYVDYIAITGIIAISDALIILTKRWNDTKFPASRDTLACYNDTLQDLTMVVVSPKYKTTVSEARLALQISSRWLSALARQASRGDPEPSGLELNGTIELLAFLMASMAATDAGLEALSPPEGLRQKNKQGHVNDLGISVKQAFELCLPLYSMLSPQLMERINTVLKHINLLDDSPSQPGNARAPGSEIQALQFQVSIADSQLVASKAGTMLYLEGLLFTGSTIDDGGTVHWLSSRHQNDYQSMFSDIFTSSFSILKAQHTTPTRTLCVQQSQIFIQNKLPALLSMISASSFNSFSTEQAITEAWHQVMPLLSAQDLLLTGARFLHVCALHHLIPAQVAAQLVGSEDLLKGLNKGLYAKDDLVAQVNVNHIRGPKLVEELTRSDGSAGFISQAVVEIMHIYCQNKETQYLRDLANAILRRPAAINCIALFVRPSFFLGPLCGLLDEWRWDEIHEGEAQPVYDDFGAVFLLILISRARLALSNSSLGIRKKDGFLAQYLEQENNEESLESLSEEKKSHLGNWINALYLAEGLSDELFINCSPHDFYLLIPTLLRQSMTAHQQGKLTHDSLQAGLDYLLEPFLLPSLISAMNWAAEVFRHEPTVAGKVLEVLIKPPGSVESRDIHHTILAMCAPRLKMRLKAAGSQDTNADPILQILNQCPGFSLFSERDFEIPGPGVLDILQHSLVTLITSTATLDYGDQSTSRDISALVSRAVEVRGPHTTLRAIVGVLLQLSDSHVFLFALDALTTTVCMAGNGLRDALRLQYNDLGGLLKRGETLTAEGVVRLHRQVEAYTDLLGVPEMGLDSFTFTQQLTNMDTTNPNLDAATAVSGGMDIQTEQGQVDGIDQVLDEVAAMGNLDPNDADMSFDALYGLQGNDMDLNDLDLDNMF</sequence>
<evidence type="ECO:0000256" key="4">
    <source>
        <dbReference type="ARBA" id="ARBA00023015"/>
    </source>
</evidence>
<dbReference type="GeneID" id="19196509"/>
<dbReference type="eggNOG" id="ENOG502R1HB">
    <property type="taxonomic scope" value="Eukaryota"/>
</dbReference>
<comment type="function">
    <text evidence="9">Component of the Mediator complex, a coactivator involved in the regulated transcription of nearly all RNA polymerase II-dependent genes. Mediator functions as a bridge to convey information from gene-specific regulatory proteins to the basal RNA polymerase II transcription machinery. Mediator is recruited to promoters by direct interactions with regulatory proteins and serves as a scaffold for the assembly of a functional preinitiation complex with RNA polymerase II and the general transcription factors.</text>
</comment>
<keyword evidence="5 9" id="KW-0010">Activator</keyword>
<dbReference type="AlphaFoldDB" id="W9W8D9"/>
<keyword evidence="11" id="KW-1185">Reference proteome</keyword>
<dbReference type="STRING" id="1182543.W9W8D9"/>
<evidence type="ECO:0000256" key="2">
    <source>
        <dbReference type="ARBA" id="ARBA00008782"/>
    </source>
</evidence>
<evidence type="ECO:0000256" key="6">
    <source>
        <dbReference type="ARBA" id="ARBA00023163"/>
    </source>
</evidence>
<evidence type="ECO:0000313" key="10">
    <source>
        <dbReference type="EMBL" id="EXJ61265.1"/>
    </source>
</evidence>
<dbReference type="GO" id="GO:0016592">
    <property type="term" value="C:mediator complex"/>
    <property type="evidence" value="ECO:0007669"/>
    <property type="project" value="InterPro"/>
</dbReference>
<keyword evidence="7 9" id="KW-0539">Nucleus</keyword>
<keyword evidence="4 9" id="KW-0805">Transcription regulation</keyword>
<keyword evidence="6 9" id="KW-0804">Transcription</keyword>
<comment type="caution">
    <text evidence="10">The sequence shown here is derived from an EMBL/GenBank/DDBJ whole genome shotgun (WGS) entry which is preliminary data.</text>
</comment>
<dbReference type="Proteomes" id="UP000019471">
    <property type="component" value="Unassembled WGS sequence"/>
</dbReference>
<comment type="similarity">
    <text evidence="2 9">Belongs to the Mediator complex subunit 5 family.</text>
</comment>
<dbReference type="GO" id="GO:0006357">
    <property type="term" value="P:regulation of transcription by RNA polymerase II"/>
    <property type="evidence" value="ECO:0007669"/>
    <property type="project" value="InterPro"/>
</dbReference>
<protein>
    <recommendedName>
        <fullName evidence="3 9">Mediator of RNA polymerase II transcription subunit 5</fullName>
    </recommendedName>
    <alternativeName>
        <fullName evidence="8 9">Mediator complex subunit 5</fullName>
    </alternativeName>
</protein>
<proteinExistence type="inferred from homology"/>
<dbReference type="PANTHER" id="PTHR35784">
    <property type="entry name" value="MEDIATOR OF RNA POLYMERASE II TRANSCRIPTION SUBUNIT 5"/>
    <property type="match status" value="1"/>
</dbReference>
<dbReference type="HOGENOM" id="CLU_004096_0_0_1"/>
<dbReference type="EMBL" id="AMGX01000029">
    <property type="protein sequence ID" value="EXJ61265.1"/>
    <property type="molecule type" value="Genomic_DNA"/>
</dbReference>
<evidence type="ECO:0000256" key="3">
    <source>
        <dbReference type="ARBA" id="ARBA00020628"/>
    </source>
</evidence>
<dbReference type="GO" id="GO:0003712">
    <property type="term" value="F:transcription coregulator activity"/>
    <property type="evidence" value="ECO:0007669"/>
    <property type="project" value="InterPro"/>
</dbReference>
<name>W9W8D9_9EURO</name>
<evidence type="ECO:0000256" key="7">
    <source>
        <dbReference type="ARBA" id="ARBA00023242"/>
    </source>
</evidence>
<evidence type="ECO:0000256" key="9">
    <source>
        <dbReference type="RuleBase" id="RU364142"/>
    </source>
</evidence>
<gene>
    <name evidence="9" type="primary">MED5</name>
    <name evidence="10" type="ORF">A1O5_11822</name>
</gene>
<reference evidence="10 11" key="1">
    <citation type="submission" date="2013-03" db="EMBL/GenBank/DDBJ databases">
        <title>The Genome Sequence of Cladophialophora psammophila CBS 110553.</title>
        <authorList>
            <consortium name="The Broad Institute Genomics Platform"/>
            <person name="Cuomo C."/>
            <person name="de Hoog S."/>
            <person name="Gorbushina A."/>
            <person name="Walker B."/>
            <person name="Young S.K."/>
            <person name="Zeng Q."/>
            <person name="Gargeya S."/>
            <person name="Fitzgerald M."/>
            <person name="Haas B."/>
            <person name="Abouelleil A."/>
            <person name="Allen A.W."/>
            <person name="Alvarado L."/>
            <person name="Arachchi H.M."/>
            <person name="Berlin A.M."/>
            <person name="Chapman S.B."/>
            <person name="Gainer-Dewar J."/>
            <person name="Goldberg J."/>
            <person name="Griggs A."/>
            <person name="Gujja S."/>
            <person name="Hansen M."/>
            <person name="Howarth C."/>
            <person name="Imamovic A."/>
            <person name="Ireland A."/>
            <person name="Larimer J."/>
            <person name="McCowan C."/>
            <person name="Murphy C."/>
            <person name="Pearson M."/>
            <person name="Poon T.W."/>
            <person name="Priest M."/>
            <person name="Roberts A."/>
            <person name="Saif S."/>
            <person name="Shea T."/>
            <person name="Sisk P."/>
            <person name="Sykes S."/>
            <person name="Wortman J."/>
            <person name="Nusbaum C."/>
            <person name="Birren B."/>
        </authorList>
    </citation>
    <scope>NUCLEOTIDE SEQUENCE [LARGE SCALE GENOMIC DNA]</scope>
    <source>
        <strain evidence="10 11">CBS 110553</strain>
    </source>
</reference>
<dbReference type="InterPro" id="IPR014801">
    <property type="entry name" value="Mediator_Med5_fun"/>
</dbReference>
<comment type="subcellular location">
    <subcellularLocation>
        <location evidence="1 9">Nucleus</location>
    </subcellularLocation>
</comment>
<dbReference type="OrthoDB" id="5322661at2759"/>
<accession>W9W8D9</accession>
<dbReference type="Pfam" id="PF08689">
    <property type="entry name" value="Med5"/>
    <property type="match status" value="1"/>
</dbReference>